<dbReference type="PANTHER" id="PTHR43524:SF1">
    <property type="entry name" value="RADICAL SAM SUPERFAMILY PROTEIN"/>
    <property type="match status" value="1"/>
</dbReference>
<comment type="caution">
    <text evidence="6">The sequence shown here is derived from an EMBL/GenBank/DDBJ whole genome shotgun (WGS) entry which is preliminary data.</text>
</comment>
<dbReference type="Gene3D" id="3.20.20.70">
    <property type="entry name" value="Aldolase class I"/>
    <property type="match status" value="1"/>
</dbReference>
<dbReference type="SUPFAM" id="SSF102114">
    <property type="entry name" value="Radical SAM enzymes"/>
    <property type="match status" value="1"/>
</dbReference>
<evidence type="ECO:0000256" key="2">
    <source>
        <dbReference type="ARBA" id="ARBA00022723"/>
    </source>
</evidence>
<dbReference type="SFLD" id="SFLDG01067">
    <property type="entry name" value="SPASM/twitch_domain_containing"/>
    <property type="match status" value="1"/>
</dbReference>
<dbReference type="InterPro" id="IPR007197">
    <property type="entry name" value="rSAM"/>
</dbReference>
<dbReference type="AlphaFoldDB" id="A0A1V4QED7"/>
<keyword evidence="2" id="KW-0479">Metal-binding</keyword>
<evidence type="ECO:0000256" key="1">
    <source>
        <dbReference type="ARBA" id="ARBA00022691"/>
    </source>
</evidence>
<reference evidence="7" key="1">
    <citation type="submission" date="2017-01" db="EMBL/GenBank/DDBJ databases">
        <title>Novel pathways for hydrocarbon cycling and metabolic interdependencies in hydrothermal sediment communities.</title>
        <authorList>
            <person name="Dombrowski N."/>
            <person name="Seitz K."/>
            <person name="Teske A."/>
            <person name="Baker B."/>
        </authorList>
    </citation>
    <scope>NUCLEOTIDE SEQUENCE [LARGE SCALE GENOMIC DNA]</scope>
</reference>
<dbReference type="InterPro" id="IPR013785">
    <property type="entry name" value="Aldolase_TIM"/>
</dbReference>
<dbReference type="Proteomes" id="UP000191663">
    <property type="component" value="Unassembled WGS sequence"/>
</dbReference>
<dbReference type="CDD" id="cd01335">
    <property type="entry name" value="Radical_SAM"/>
    <property type="match status" value="1"/>
</dbReference>
<dbReference type="GO" id="GO:0003824">
    <property type="term" value="F:catalytic activity"/>
    <property type="evidence" value="ECO:0007669"/>
    <property type="project" value="InterPro"/>
</dbReference>
<evidence type="ECO:0000313" key="6">
    <source>
        <dbReference type="EMBL" id="OPX17708.1"/>
    </source>
</evidence>
<dbReference type="SMART" id="SM00729">
    <property type="entry name" value="Elp3"/>
    <property type="match status" value="1"/>
</dbReference>
<proteinExistence type="predicted"/>
<dbReference type="EMBL" id="MUKB01000088">
    <property type="protein sequence ID" value="OPX17708.1"/>
    <property type="molecule type" value="Genomic_DNA"/>
</dbReference>
<evidence type="ECO:0000259" key="5">
    <source>
        <dbReference type="PROSITE" id="PS51918"/>
    </source>
</evidence>
<dbReference type="Pfam" id="PF04055">
    <property type="entry name" value="Radical_SAM"/>
    <property type="match status" value="1"/>
</dbReference>
<evidence type="ECO:0000256" key="4">
    <source>
        <dbReference type="ARBA" id="ARBA00023014"/>
    </source>
</evidence>
<sequence>MLLKLLTPVVRKSISLSQTQVFNKRILADKTDMMMAVIYSAMRARVNKKTVKILMKNIFLNYKRKQKEFNFSERYGFAPPSFITISPGKQCNLKCLYCYANATTDEEKLSYEVFSRIIGEAKNEWGTHFFVISGGEPFLWKDKGYTLLDVAQQYNDCLFLVYTNGTLLKEKILERLIRLRNILPAISVEGMEDATDRRRGRGIFKRIVEVMKALNKNGVAFGISVTATSQNYKEVLSDEFIDFYFKRFGASFGWIFHYMPIGRQPRPSLMPGPEERLWMWHRTWEIIRKDKVLLADFWNHGTVSSGCISAARPGGYFYIDWNGNITPCVFFPYSTMNINKIYQSGKTLNVIFEDPFFSAIRRWQESYGYQSSRVDSESDWLRPCPIRDHHQIARQLIEKYQAKLIDGNDPVINSSEYRNELYSFDKKLKMQVGSFWRKEYIENG</sequence>
<evidence type="ECO:0000256" key="3">
    <source>
        <dbReference type="ARBA" id="ARBA00023004"/>
    </source>
</evidence>
<protein>
    <recommendedName>
        <fullName evidence="5">Radical SAM core domain-containing protein</fullName>
    </recommendedName>
</protein>
<dbReference type="PANTHER" id="PTHR43524">
    <property type="entry name" value="RADICAL SAM SUPERFAMILY PROTEIN"/>
    <property type="match status" value="1"/>
</dbReference>
<gene>
    <name evidence="6" type="ORF">BXT86_05070</name>
</gene>
<dbReference type="GO" id="GO:0046872">
    <property type="term" value="F:metal ion binding"/>
    <property type="evidence" value="ECO:0007669"/>
    <property type="project" value="UniProtKB-KW"/>
</dbReference>
<organism evidence="6 7">
    <name type="scientific">candidate division WOR-3 bacterium 4484_100</name>
    <dbReference type="NCBI Taxonomy" id="1936077"/>
    <lineage>
        <taxon>Bacteria</taxon>
        <taxon>Bacteria division WOR-3</taxon>
    </lineage>
</organism>
<keyword evidence="4" id="KW-0411">Iron-sulfur</keyword>
<dbReference type="SFLD" id="SFLDS00029">
    <property type="entry name" value="Radical_SAM"/>
    <property type="match status" value="1"/>
</dbReference>
<accession>A0A1V4QED7</accession>
<feature type="domain" description="Radical SAM core" evidence="5">
    <location>
        <begin position="75"/>
        <end position="296"/>
    </location>
</feature>
<dbReference type="InterPro" id="IPR058240">
    <property type="entry name" value="rSAM_sf"/>
</dbReference>
<dbReference type="PROSITE" id="PS51918">
    <property type="entry name" value="RADICAL_SAM"/>
    <property type="match status" value="1"/>
</dbReference>
<dbReference type="GO" id="GO:0051536">
    <property type="term" value="F:iron-sulfur cluster binding"/>
    <property type="evidence" value="ECO:0007669"/>
    <property type="project" value="UniProtKB-KW"/>
</dbReference>
<dbReference type="InterPro" id="IPR006638">
    <property type="entry name" value="Elp3/MiaA/NifB-like_rSAM"/>
</dbReference>
<keyword evidence="3" id="KW-0408">Iron</keyword>
<name>A0A1V4QED7_UNCW3</name>
<keyword evidence="1" id="KW-0949">S-adenosyl-L-methionine</keyword>
<evidence type="ECO:0000313" key="7">
    <source>
        <dbReference type="Proteomes" id="UP000191663"/>
    </source>
</evidence>